<protein>
    <recommendedName>
        <fullName evidence="6">ABC-2 type transporter transmembrane domain-containing protein</fullName>
    </recommendedName>
</protein>
<feature type="transmembrane region" description="Helical" evidence="5">
    <location>
        <begin position="315"/>
        <end position="336"/>
    </location>
</feature>
<dbReference type="Proteomes" id="UP001057375">
    <property type="component" value="Unassembled WGS sequence"/>
</dbReference>
<feature type="transmembrane region" description="Helical" evidence="5">
    <location>
        <begin position="255"/>
        <end position="278"/>
    </location>
</feature>
<keyword evidence="4 5" id="KW-0472">Membrane</keyword>
<evidence type="ECO:0000256" key="4">
    <source>
        <dbReference type="ARBA" id="ARBA00023136"/>
    </source>
</evidence>
<keyword evidence="3 5" id="KW-1133">Transmembrane helix</keyword>
<keyword evidence="8" id="KW-1185">Reference proteome</keyword>
<dbReference type="InterPro" id="IPR013525">
    <property type="entry name" value="ABC2_TM"/>
</dbReference>
<accession>A0ABQ5L0W6</accession>
<evidence type="ECO:0000256" key="3">
    <source>
        <dbReference type="ARBA" id="ARBA00022989"/>
    </source>
</evidence>
<evidence type="ECO:0000259" key="6">
    <source>
        <dbReference type="Pfam" id="PF12698"/>
    </source>
</evidence>
<proteinExistence type="predicted"/>
<sequence length="452" mass="50192">MTVTTFETNAFFKYKFKEILQPMSQLSSSTLFTDQKSFDFETERVKVYEYCHEGIGKHRGYTPCYDFIYAPAGDAMAEAFVDELSKDFTKSSYEPNILSFATISDLSDFIEDGDNDGHVNCGFYVTPPDDPAIKNDYTVTYLAHSDVDTAMSAWMMTADSFGDSIAGLVQERLTNRMVEELMPAASGIHTEYCALPQFDMQQVDTGISGFLGQYAVFFATLYVSVNLVKDKKDGRRPFVQGSGLQSLPRFLASSLLILFWGLVGVFIVSAACYALLIFHSFEDFYMCLFAAVIHWLWLAPCAMTLTALFSREDAFSIASVFILLIIPLLYIIPLTIDTGSVDKKVNNVFFAILIILVPGFGAQHVITLLESPEYGQPIVPGGSPLMPPIWTGIVGVGWQFVFLCVLALVGDNSWKTSTNNPIPVKLSLMSMFAPTYVTLGGHKHHHQKKPSV</sequence>
<evidence type="ECO:0000256" key="2">
    <source>
        <dbReference type="ARBA" id="ARBA00022692"/>
    </source>
</evidence>
<feature type="transmembrane region" description="Helical" evidence="5">
    <location>
        <begin position="285"/>
        <end position="309"/>
    </location>
</feature>
<gene>
    <name evidence="7" type="ORF">ADUPG1_009854</name>
</gene>
<feature type="domain" description="ABC-2 type transporter transmembrane" evidence="6">
    <location>
        <begin position="71"/>
        <end position="407"/>
    </location>
</feature>
<name>A0ABQ5L0W6_9EUKA</name>
<dbReference type="Pfam" id="PF12698">
    <property type="entry name" value="ABC2_membrane_3"/>
    <property type="match status" value="1"/>
</dbReference>
<comment type="caution">
    <text evidence="7">The sequence shown here is derived from an EMBL/GenBank/DDBJ whole genome shotgun (WGS) entry which is preliminary data.</text>
</comment>
<keyword evidence="2 5" id="KW-0812">Transmembrane</keyword>
<dbReference type="EMBL" id="BQXS01011353">
    <property type="protein sequence ID" value="GKT36985.1"/>
    <property type="molecule type" value="Genomic_DNA"/>
</dbReference>
<evidence type="ECO:0000313" key="8">
    <source>
        <dbReference type="Proteomes" id="UP001057375"/>
    </source>
</evidence>
<evidence type="ECO:0000313" key="7">
    <source>
        <dbReference type="EMBL" id="GKT36985.1"/>
    </source>
</evidence>
<feature type="transmembrane region" description="Helical" evidence="5">
    <location>
        <begin position="348"/>
        <end position="369"/>
    </location>
</feature>
<feature type="non-terminal residue" evidence="7">
    <location>
        <position position="452"/>
    </location>
</feature>
<organism evidence="7 8">
    <name type="scientific">Aduncisulcus paluster</name>
    <dbReference type="NCBI Taxonomy" id="2918883"/>
    <lineage>
        <taxon>Eukaryota</taxon>
        <taxon>Metamonada</taxon>
        <taxon>Carpediemonas-like organisms</taxon>
        <taxon>Aduncisulcus</taxon>
    </lineage>
</organism>
<evidence type="ECO:0000256" key="1">
    <source>
        <dbReference type="ARBA" id="ARBA00004141"/>
    </source>
</evidence>
<comment type="subcellular location">
    <subcellularLocation>
        <location evidence="1">Membrane</location>
        <topology evidence="1">Multi-pass membrane protein</topology>
    </subcellularLocation>
</comment>
<feature type="transmembrane region" description="Helical" evidence="5">
    <location>
        <begin position="389"/>
        <end position="409"/>
    </location>
</feature>
<reference evidence="7" key="1">
    <citation type="submission" date="2022-03" db="EMBL/GenBank/DDBJ databases">
        <title>Draft genome sequence of Aduncisulcus paluster, a free-living microaerophilic Fornicata.</title>
        <authorList>
            <person name="Yuyama I."/>
            <person name="Kume K."/>
            <person name="Tamura T."/>
            <person name="Inagaki Y."/>
            <person name="Hashimoto T."/>
        </authorList>
    </citation>
    <scope>NUCLEOTIDE SEQUENCE</scope>
    <source>
        <strain evidence="7">NY0171</strain>
    </source>
</reference>
<evidence type="ECO:0000256" key="5">
    <source>
        <dbReference type="SAM" id="Phobius"/>
    </source>
</evidence>